<proteinExistence type="predicted"/>
<gene>
    <name evidence="1" type="ORF">SAMN05660835_01265</name>
</gene>
<keyword evidence="2" id="KW-1185">Reference proteome</keyword>
<dbReference type="Proteomes" id="UP000199411">
    <property type="component" value="Unassembled WGS sequence"/>
</dbReference>
<dbReference type="PIRSF" id="PIRSF004982">
    <property type="entry name" value="SlP"/>
    <property type="match status" value="1"/>
</dbReference>
<dbReference type="AlphaFoldDB" id="A0A1G6NZG6"/>
<dbReference type="PANTHER" id="PTHR37530:SF1">
    <property type="entry name" value="OUTER MEMBRANE PROTEIN SLP"/>
    <property type="match status" value="1"/>
</dbReference>
<dbReference type="RefSeq" id="WP_143338711.1">
    <property type="nucleotide sequence ID" value="NZ_FMYU01000008.1"/>
</dbReference>
<evidence type="ECO:0000313" key="2">
    <source>
        <dbReference type="Proteomes" id="UP000199411"/>
    </source>
</evidence>
<evidence type="ECO:0000313" key="1">
    <source>
        <dbReference type="EMBL" id="SDC72646.1"/>
    </source>
</evidence>
<accession>A0A1G6NZG6</accession>
<dbReference type="PROSITE" id="PS51257">
    <property type="entry name" value="PROKAR_LIPOPROTEIN"/>
    <property type="match status" value="1"/>
</dbReference>
<dbReference type="GO" id="GO:0019867">
    <property type="term" value="C:outer membrane"/>
    <property type="evidence" value="ECO:0007669"/>
    <property type="project" value="InterPro"/>
</dbReference>
<organism evidence="1 2">
    <name type="scientific">Desulfurella multipotens</name>
    <dbReference type="NCBI Taxonomy" id="79269"/>
    <lineage>
        <taxon>Bacteria</taxon>
        <taxon>Pseudomonadati</taxon>
        <taxon>Campylobacterota</taxon>
        <taxon>Desulfurellia</taxon>
        <taxon>Desulfurellales</taxon>
        <taxon>Desulfurellaceae</taxon>
        <taxon>Desulfurella</taxon>
    </lineage>
</organism>
<sequence>MLNRILKKIKAAAIVIVGVGILQSCSTVLPISGNFTQITPIQAQNGEFFGKEVRFGGTIISTIPEQNNQTCFVVLGLKLHDNGKPYRKEPQNFVGRFIAYAKGYYDPEIYKKGSKVTFVGKIMGIKKEKVGDFVYTYPLIDVKNLYLWPKQEHENCFPCNCNCPTYSLGPWPYLY</sequence>
<keyword evidence="1" id="KW-0449">Lipoprotein</keyword>
<dbReference type="PANTHER" id="PTHR37530">
    <property type="entry name" value="OUTER MEMBRANE PROTEIN SLP"/>
    <property type="match status" value="1"/>
</dbReference>
<dbReference type="InterPro" id="IPR004658">
    <property type="entry name" value="OMP_Slp"/>
</dbReference>
<protein>
    <submittedName>
        <fullName evidence="1">Outer membrane lipoprotein</fullName>
    </submittedName>
</protein>
<name>A0A1G6NZG6_9BACT</name>
<reference evidence="2" key="1">
    <citation type="submission" date="2016-10" db="EMBL/GenBank/DDBJ databases">
        <authorList>
            <person name="Varghese N."/>
            <person name="Submissions S."/>
        </authorList>
    </citation>
    <scope>NUCLEOTIDE SEQUENCE [LARGE SCALE GENOMIC DNA]</scope>
    <source>
        <strain evidence="2">DSM 8415</strain>
    </source>
</reference>
<dbReference type="OrthoDB" id="5397282at2"/>
<dbReference type="EMBL" id="FMYU01000008">
    <property type="protein sequence ID" value="SDC72646.1"/>
    <property type="molecule type" value="Genomic_DNA"/>
</dbReference>
<dbReference type="Pfam" id="PF03843">
    <property type="entry name" value="Slp"/>
    <property type="match status" value="1"/>
</dbReference>